<accession>A0ABR8NMJ8</accession>
<dbReference type="RefSeq" id="WP_191170397.1">
    <property type="nucleotide sequence ID" value="NZ_JACXZS010000002.1"/>
</dbReference>
<evidence type="ECO:0000256" key="1">
    <source>
        <dbReference type="SAM" id="Phobius"/>
    </source>
</evidence>
<evidence type="ECO:0000313" key="2">
    <source>
        <dbReference type="EMBL" id="MBD3940746.1"/>
    </source>
</evidence>
<proteinExistence type="predicted"/>
<dbReference type="Proteomes" id="UP000598426">
    <property type="component" value="Unassembled WGS sequence"/>
</dbReference>
<protein>
    <recommendedName>
        <fullName evidence="4">CU044_5270 family protein</fullName>
    </recommendedName>
</protein>
<sequence>MELMERVREIGADAPAVPDAGVDAARIALLREIAREERVDAAPRRRRTVRWIGGSALAGGMAATALVVGLVMVPATAPTASAAAVVLEQAAVATIRTADTPVPTGSYTRIDTAFTWAATYDTGMPAGAEFNSALREDADAVLLIQDESSVYVPSDPDGEWVRERDPYRVAEASGPLSSAAVEAWERERAPATADLAGVTRYPGGVVEGGRDGDAVTYHLDGREAFANMPSDPDGVVAWFEDRYGAEGESDGIAHFFVETLGDLMSFNLAPADARAGMLRAFASLPGVEVVTTDGELTTLAYEQPFEAGPARVEFVLDTARGYIVQATHWGMGEYDEPVAFDGMPSWQSRTISTVSVVDSAP</sequence>
<comment type="caution">
    <text evidence="2">The sequence shown here is derived from an EMBL/GenBank/DDBJ whole genome shotgun (WGS) entry which is preliminary data.</text>
</comment>
<gene>
    <name evidence="2" type="ORF">IF188_03405</name>
</gene>
<reference evidence="2 3" key="1">
    <citation type="submission" date="2020-09" db="EMBL/GenBank/DDBJ databases">
        <title>Isolation and identification of active actinomycetes.</title>
        <authorList>
            <person name="Li X."/>
        </authorList>
    </citation>
    <scope>NUCLEOTIDE SEQUENCE [LARGE SCALE GENOMIC DNA]</scope>
    <source>
        <strain evidence="2 3">NEAU-LLC</strain>
    </source>
</reference>
<dbReference type="EMBL" id="JACXZS010000002">
    <property type="protein sequence ID" value="MBD3940746.1"/>
    <property type="molecule type" value="Genomic_DNA"/>
</dbReference>
<keyword evidence="1" id="KW-0812">Transmembrane</keyword>
<keyword evidence="3" id="KW-1185">Reference proteome</keyword>
<feature type="transmembrane region" description="Helical" evidence="1">
    <location>
        <begin position="51"/>
        <end position="73"/>
    </location>
</feature>
<evidence type="ECO:0000313" key="3">
    <source>
        <dbReference type="Proteomes" id="UP000598426"/>
    </source>
</evidence>
<keyword evidence="1" id="KW-1133">Transmembrane helix</keyword>
<evidence type="ECO:0008006" key="4">
    <source>
        <dbReference type="Google" id="ProtNLM"/>
    </source>
</evidence>
<name>A0ABR8NMJ8_9MICO</name>
<organism evidence="2 3">
    <name type="scientific">Microbacterium helvum</name>
    <dbReference type="NCBI Taxonomy" id="2773713"/>
    <lineage>
        <taxon>Bacteria</taxon>
        <taxon>Bacillati</taxon>
        <taxon>Actinomycetota</taxon>
        <taxon>Actinomycetes</taxon>
        <taxon>Micrococcales</taxon>
        <taxon>Microbacteriaceae</taxon>
        <taxon>Microbacterium</taxon>
    </lineage>
</organism>
<keyword evidence="1" id="KW-0472">Membrane</keyword>